<feature type="compositionally biased region" description="Polar residues" evidence="1">
    <location>
        <begin position="322"/>
        <end position="337"/>
    </location>
</feature>
<feature type="compositionally biased region" description="Low complexity" evidence="1">
    <location>
        <begin position="425"/>
        <end position="457"/>
    </location>
</feature>
<feature type="compositionally biased region" description="Basic and acidic residues" evidence="1">
    <location>
        <begin position="380"/>
        <end position="397"/>
    </location>
</feature>
<dbReference type="STRING" id="158607.A0A2P5IGH5"/>
<reference evidence="2" key="1">
    <citation type="submission" date="2017-09" db="EMBL/GenBank/DDBJ databases">
        <title>Polyketide synthases of a Diaporthe helianthi virulent isolate.</title>
        <authorList>
            <person name="Baroncelli R."/>
        </authorList>
    </citation>
    <scope>NUCLEOTIDE SEQUENCE [LARGE SCALE GENOMIC DNA]</scope>
    <source>
        <strain evidence="2">7/96</strain>
    </source>
</reference>
<protein>
    <recommendedName>
        <fullName evidence="4">Mucin-7</fullName>
    </recommendedName>
</protein>
<dbReference type="Proteomes" id="UP000094444">
    <property type="component" value="Unassembled WGS sequence"/>
</dbReference>
<evidence type="ECO:0000313" key="3">
    <source>
        <dbReference type="Proteomes" id="UP000094444"/>
    </source>
</evidence>
<feature type="compositionally biased region" description="Basic and acidic residues" evidence="1">
    <location>
        <begin position="189"/>
        <end position="199"/>
    </location>
</feature>
<evidence type="ECO:0000313" key="2">
    <source>
        <dbReference type="EMBL" id="POS81595.1"/>
    </source>
</evidence>
<name>A0A2P5IGH5_DIAHE</name>
<proteinExistence type="predicted"/>
<feature type="compositionally biased region" description="Low complexity" evidence="1">
    <location>
        <begin position="205"/>
        <end position="218"/>
    </location>
</feature>
<feature type="compositionally biased region" description="Low complexity" evidence="1">
    <location>
        <begin position="83"/>
        <end position="93"/>
    </location>
</feature>
<dbReference type="AlphaFoldDB" id="A0A2P5IGH5"/>
<dbReference type="InParanoid" id="A0A2P5IGH5"/>
<dbReference type="OrthoDB" id="3600083at2759"/>
<evidence type="ECO:0008006" key="4">
    <source>
        <dbReference type="Google" id="ProtNLM"/>
    </source>
</evidence>
<accession>A0A2P5IGH5</accession>
<gene>
    <name evidence="2" type="ORF">DHEL01_v200033</name>
</gene>
<comment type="caution">
    <text evidence="2">The sequence shown here is derived from an EMBL/GenBank/DDBJ whole genome shotgun (WGS) entry which is preliminary data.</text>
</comment>
<dbReference type="EMBL" id="MAVT02000001">
    <property type="protein sequence ID" value="POS81595.1"/>
    <property type="molecule type" value="Genomic_DNA"/>
</dbReference>
<feature type="compositionally biased region" description="Basic and acidic residues" evidence="1">
    <location>
        <begin position="119"/>
        <end position="130"/>
    </location>
</feature>
<evidence type="ECO:0000256" key="1">
    <source>
        <dbReference type="SAM" id="MobiDB-lite"/>
    </source>
</evidence>
<feature type="region of interest" description="Disordered" evidence="1">
    <location>
        <begin position="1"/>
        <end position="557"/>
    </location>
</feature>
<feature type="compositionally biased region" description="Basic and acidic residues" evidence="1">
    <location>
        <begin position="458"/>
        <end position="470"/>
    </location>
</feature>
<keyword evidence="3" id="KW-1185">Reference proteome</keyword>
<feature type="compositionally biased region" description="Low complexity" evidence="1">
    <location>
        <begin position="140"/>
        <end position="157"/>
    </location>
</feature>
<feature type="compositionally biased region" description="Basic and acidic residues" evidence="1">
    <location>
        <begin position="483"/>
        <end position="493"/>
    </location>
</feature>
<feature type="compositionally biased region" description="Basic and acidic residues" evidence="1">
    <location>
        <begin position="248"/>
        <end position="257"/>
    </location>
</feature>
<sequence>MSVRNLRAMFENKTQESPPDRGRSPAGTESPRPLSKVRTSFVAIEKDGRIGLQQRNPSEASSMSGRKLSEDTEAESSVHPDNTSTVASSTTTSQAEPRKEIASLALSDPPKGLAASPQIKEDPRARKPEFGSHALMSQEAGGQAPAAPAVPAETPAGDQEKKANGVKTTDAVVSPAKPTPAASETPAKPADEDVKKASDVKAVQTPAKPTPAKSTPAPSLKPVVSARSTAPAVKEPAGVPKTTVSEAPTKKVTDKELVMSPDPVSQPKASTKPAITTTPHPPTTPKAAKSNTAKKSLPASVSPAFVKPRPKSPTRPVKLPASLTTHTTASGSRSRVPSGTAPPSSHEHSARSASRTKAIGRSSSAAGRQRPSVGPPPKLPAKDHPVVKKDAKVDEGFLARMMRPTAASASKKNEKVPVTPPRRTAAASKKSASAKSIPTRRPVSKTTSTTTSAAPSPERIKKESSADRDIATVIQRMSIAEQETPKTPEREATIAEELEEEKSSAAPEVSKEPEVSATNGNHKGELEGHTSAGVLEGKSQTEQAATNVRALDDEETW</sequence>
<feature type="compositionally biased region" description="Polar residues" evidence="1">
    <location>
        <begin position="53"/>
        <end position="64"/>
    </location>
</feature>
<organism evidence="2 3">
    <name type="scientific">Diaporthe helianthi</name>
    <dbReference type="NCBI Taxonomy" id="158607"/>
    <lineage>
        <taxon>Eukaryota</taxon>
        <taxon>Fungi</taxon>
        <taxon>Dikarya</taxon>
        <taxon>Ascomycota</taxon>
        <taxon>Pezizomycotina</taxon>
        <taxon>Sordariomycetes</taxon>
        <taxon>Sordariomycetidae</taxon>
        <taxon>Diaporthales</taxon>
        <taxon>Diaporthaceae</taxon>
        <taxon>Diaporthe</taxon>
    </lineage>
</organism>